<dbReference type="GO" id="GO:0097367">
    <property type="term" value="F:carbohydrate derivative binding"/>
    <property type="evidence" value="ECO:0007669"/>
    <property type="project" value="InterPro"/>
</dbReference>
<dbReference type="Gene3D" id="3.40.50.10490">
    <property type="entry name" value="Glucose-6-phosphate isomerase like protein, domain 1"/>
    <property type="match status" value="1"/>
</dbReference>
<dbReference type="AlphaFoldDB" id="A0A449B610"/>
<dbReference type="OrthoDB" id="397800at2"/>
<protein>
    <submittedName>
        <fullName evidence="1">Uncharacterized protein</fullName>
    </submittedName>
</protein>
<dbReference type="GO" id="GO:1901135">
    <property type="term" value="P:carbohydrate derivative metabolic process"/>
    <property type="evidence" value="ECO:0007669"/>
    <property type="project" value="InterPro"/>
</dbReference>
<dbReference type="EMBL" id="LR215039">
    <property type="protein sequence ID" value="VEU76005.1"/>
    <property type="molecule type" value="Genomic_DNA"/>
</dbReference>
<dbReference type="SUPFAM" id="SSF53697">
    <property type="entry name" value="SIS domain"/>
    <property type="match status" value="1"/>
</dbReference>
<reference evidence="1 2" key="1">
    <citation type="submission" date="2019-01" db="EMBL/GenBank/DDBJ databases">
        <authorList>
            <consortium name="Pathogen Informatics"/>
        </authorList>
    </citation>
    <scope>NUCLEOTIDE SEQUENCE [LARGE SCALE GENOMIC DNA]</scope>
    <source>
        <strain evidence="1 2">NCTC10179</strain>
    </source>
</reference>
<dbReference type="KEGG" id="mcou:NCTC10179_00162"/>
<dbReference type="RefSeq" id="WP_036434562.1">
    <property type="nucleotide sequence ID" value="NZ_LR215039.1"/>
</dbReference>
<proteinExistence type="predicted"/>
<gene>
    <name evidence="1" type="ORF">NCTC10179_00162</name>
</gene>
<sequence>MKPHNRSVKEVEFIANLIELKKTSNDINGYIASELLSRNKKGTFISQAKEFCEEIGVSPSAFTFFSRKIKLNNVKEIVYIHNQLIENREAKIKDTKNTLAKDVAKLINSSNKIHLVGVSGAAGMNMDLQIQLLRMNKNCIQMWNKYEQIGLSKILTENDLVIVNSISLQHQWMIKIMEMTSAKIVLISSWIPEHLESKISYFYKISTNERQDGLRIFTSEGREKTLAFYNSILKELRSDPTNYEYLTRSSYRE</sequence>
<accession>A0A449B610</accession>
<evidence type="ECO:0000313" key="2">
    <source>
        <dbReference type="Proteomes" id="UP000289497"/>
    </source>
</evidence>
<dbReference type="InterPro" id="IPR046348">
    <property type="entry name" value="SIS_dom_sf"/>
</dbReference>
<organism evidence="1 2">
    <name type="scientific">Mycoplasmopsis columboralis</name>
    <dbReference type="NCBI Taxonomy" id="171282"/>
    <lineage>
        <taxon>Bacteria</taxon>
        <taxon>Bacillati</taxon>
        <taxon>Mycoplasmatota</taxon>
        <taxon>Mycoplasmoidales</taxon>
        <taxon>Metamycoplasmataceae</taxon>
        <taxon>Mycoplasmopsis</taxon>
    </lineage>
</organism>
<name>A0A449B610_9BACT</name>
<dbReference type="Proteomes" id="UP000289497">
    <property type="component" value="Chromosome"/>
</dbReference>
<keyword evidence="2" id="KW-1185">Reference proteome</keyword>
<evidence type="ECO:0000313" key="1">
    <source>
        <dbReference type="EMBL" id="VEU76005.1"/>
    </source>
</evidence>